<reference evidence="2" key="1">
    <citation type="submission" date="2023-09" db="EMBL/GenBank/DDBJ databases">
        <title>Paenibacillus sp. chi10 Genome sequencing and assembly.</title>
        <authorList>
            <person name="Kim I."/>
        </authorList>
    </citation>
    <scope>NUCLEOTIDE SEQUENCE [LARGE SCALE GENOMIC DNA]</scope>
    <source>
        <strain evidence="2">chi10</strain>
    </source>
</reference>
<dbReference type="Proteomes" id="UP001250538">
    <property type="component" value="Unassembled WGS sequence"/>
</dbReference>
<accession>A0AAJ2JVH4</accession>
<evidence type="ECO:0000313" key="1">
    <source>
        <dbReference type="EMBL" id="MDT8976444.1"/>
    </source>
</evidence>
<name>A0AAJ2JVH4_9BACL</name>
<evidence type="ECO:0000313" key="2">
    <source>
        <dbReference type="Proteomes" id="UP001250538"/>
    </source>
</evidence>
<keyword evidence="2" id="KW-1185">Reference proteome</keyword>
<dbReference type="EMBL" id="JAVYAA010000002">
    <property type="protein sequence ID" value="MDT8976444.1"/>
    <property type="molecule type" value="Genomic_DNA"/>
</dbReference>
<comment type="caution">
    <text evidence="1">The sequence shown here is derived from an EMBL/GenBank/DDBJ whole genome shotgun (WGS) entry which is preliminary data.</text>
</comment>
<sequence>MYIDLLTSNGRREYEVLPSVAYETYCEHIDFPEVDFNSDIDPIVHTIKLVSNLELIIDKYEITDEIEEQLKKKYWIDENRDQLIIAKMTMTEFPNAWRERMDVSWFYWLDAIDGDHMVIGSRADEIIDRELYDTPFDNGSLYYIGDITIHDSFDYDDIEIDLIRYTFRNFIQNDAGMVFYIAQTIDNIEEIQNTKNTMIVKDKNMIKKLEKCGFSRIFNSTVEDMIMEIEVHKLQDL</sequence>
<dbReference type="RefSeq" id="WP_315745019.1">
    <property type="nucleotide sequence ID" value="NZ_JAVYAA010000002.1"/>
</dbReference>
<proteinExistence type="predicted"/>
<organism evidence="1 2">
    <name type="scientific">Paenibacillus suaedae</name>
    <dbReference type="NCBI Taxonomy" id="3077233"/>
    <lineage>
        <taxon>Bacteria</taxon>
        <taxon>Bacillati</taxon>
        <taxon>Bacillota</taxon>
        <taxon>Bacilli</taxon>
        <taxon>Bacillales</taxon>
        <taxon>Paenibacillaceae</taxon>
        <taxon>Paenibacillus</taxon>
    </lineage>
</organism>
<dbReference type="AlphaFoldDB" id="A0AAJ2JVH4"/>
<gene>
    <name evidence="1" type="ORF">RQP50_09345</name>
</gene>
<protein>
    <submittedName>
        <fullName evidence="1">Uncharacterized protein</fullName>
    </submittedName>
</protein>